<feature type="signal peptide" evidence="1">
    <location>
        <begin position="1"/>
        <end position="19"/>
    </location>
</feature>
<reference evidence="2 3" key="1">
    <citation type="journal article" date="2016" name="Nat. Commun.">
        <title>Thousands of microbial genomes shed light on interconnected biogeochemical processes in an aquifer system.</title>
        <authorList>
            <person name="Anantharaman K."/>
            <person name="Brown C.T."/>
            <person name="Hug L.A."/>
            <person name="Sharon I."/>
            <person name="Castelle C.J."/>
            <person name="Probst A.J."/>
            <person name="Thomas B.C."/>
            <person name="Singh A."/>
            <person name="Wilkins M.J."/>
            <person name="Karaoz U."/>
            <person name="Brodie E.L."/>
            <person name="Williams K.H."/>
            <person name="Hubbard S.S."/>
            <person name="Banfield J.F."/>
        </authorList>
    </citation>
    <scope>NUCLEOTIDE SEQUENCE [LARGE SCALE GENOMIC DNA]</scope>
</reference>
<dbReference type="AlphaFoldDB" id="A0A1F6DGQ0"/>
<organism evidence="2 3">
    <name type="scientific">Candidatus Kaiserbacteria bacterium RIFCSPHIGHO2_02_FULL_50_50</name>
    <dbReference type="NCBI Taxonomy" id="1798492"/>
    <lineage>
        <taxon>Bacteria</taxon>
        <taxon>Candidatus Kaiseribacteriota</taxon>
    </lineage>
</organism>
<feature type="chain" id="PRO_5009523837" evidence="1">
    <location>
        <begin position="20"/>
        <end position="221"/>
    </location>
</feature>
<keyword evidence="1" id="KW-0732">Signal</keyword>
<name>A0A1F6DGQ0_9BACT</name>
<evidence type="ECO:0000313" key="2">
    <source>
        <dbReference type="EMBL" id="OGG60551.1"/>
    </source>
</evidence>
<dbReference type="Proteomes" id="UP000178794">
    <property type="component" value="Unassembled WGS sequence"/>
</dbReference>
<gene>
    <name evidence="2" type="ORF">A3C89_04190</name>
</gene>
<proteinExistence type="predicted"/>
<sequence length="221" mass="21464">MRKHFLAISLAMFAASAFAAPGVHVDVDVTTADTVIQGVGATAMSTAHSGDFNAVASGTTGNGISSITLDLPQTFNDDVDVSVYTNGLVLQGVGALAMSWSGDATATATALNAVSTIAGSMGGGADSIDVNIASEAPVIQGVGASAIVMSNNSGNDAAVASGTAANSLSSIDVSQVGYADHVGVQVGTGFVQQGVGAFAISQGPATATATALNAVSAININ</sequence>
<evidence type="ECO:0000256" key="1">
    <source>
        <dbReference type="SAM" id="SignalP"/>
    </source>
</evidence>
<dbReference type="EMBL" id="MFLF01000002">
    <property type="protein sequence ID" value="OGG60551.1"/>
    <property type="molecule type" value="Genomic_DNA"/>
</dbReference>
<accession>A0A1F6DGQ0</accession>
<protein>
    <submittedName>
        <fullName evidence="2">Uncharacterized protein</fullName>
    </submittedName>
</protein>
<dbReference type="STRING" id="1798492.A3C89_04190"/>
<comment type="caution">
    <text evidence="2">The sequence shown here is derived from an EMBL/GenBank/DDBJ whole genome shotgun (WGS) entry which is preliminary data.</text>
</comment>
<evidence type="ECO:0000313" key="3">
    <source>
        <dbReference type="Proteomes" id="UP000178794"/>
    </source>
</evidence>